<organism evidence="4 5">
    <name type="scientific">Bacillus thuringiensis</name>
    <dbReference type="NCBI Taxonomy" id="1428"/>
    <lineage>
        <taxon>Bacteria</taxon>
        <taxon>Bacillati</taxon>
        <taxon>Bacillota</taxon>
        <taxon>Bacilli</taxon>
        <taxon>Bacillales</taxon>
        <taxon>Bacillaceae</taxon>
        <taxon>Bacillus</taxon>
        <taxon>Bacillus cereus group</taxon>
    </lineage>
</organism>
<evidence type="ECO:0000259" key="2">
    <source>
        <dbReference type="Pfam" id="PF13152"/>
    </source>
</evidence>
<feature type="domain" description="DUF3967" evidence="2">
    <location>
        <begin position="140"/>
        <end position="170"/>
    </location>
</feature>
<proteinExistence type="predicted"/>
<dbReference type="InterPro" id="IPR025052">
    <property type="entry name" value="DUF3967"/>
</dbReference>
<evidence type="ECO:0000256" key="1">
    <source>
        <dbReference type="SAM" id="Coils"/>
    </source>
</evidence>
<keyword evidence="1" id="KW-0175">Coiled coil</keyword>
<dbReference type="AlphaFoldDB" id="A0A9X6VBP5"/>
<dbReference type="EMBL" id="NTUS01000041">
    <property type="protein sequence ID" value="PFB06797.1"/>
    <property type="molecule type" value="Genomic_DNA"/>
</dbReference>
<evidence type="ECO:0000313" key="3">
    <source>
        <dbReference type="EMBL" id="MDZ5480717.1"/>
    </source>
</evidence>
<sequence>MVVIYQTTKQAAQTLNINHTTFKKYYGMFERYNGYNFLRDSKGQVMFSEYDLEVFKRLLSVKAEPGRTIEESCRVVGEEFGILNKNQVITDISPENGGDNKAIEELKELILMQNNKIDELTIKLNEQSNQTKMIETSVGDRDQQLVRLMKEMLEVKRMVAASNKKRWWHFLKDKFSR</sequence>
<protein>
    <submittedName>
        <fullName evidence="4">DUF3967 domain-containing protein</fullName>
    </submittedName>
</protein>
<feature type="coiled-coil region" evidence="1">
    <location>
        <begin position="103"/>
        <end position="130"/>
    </location>
</feature>
<evidence type="ECO:0000313" key="4">
    <source>
        <dbReference type="EMBL" id="PFB06797.1"/>
    </source>
</evidence>
<name>A0A9X6VBP5_BACTU</name>
<dbReference type="EMBL" id="JAXOTW010000042">
    <property type="protein sequence ID" value="MDZ5480717.1"/>
    <property type="molecule type" value="Genomic_DNA"/>
</dbReference>
<gene>
    <name evidence="4" type="ORF">CN398_13240</name>
    <name evidence="3" type="ORF">U2F49_31870</name>
</gene>
<dbReference type="RefSeq" id="WP_042991737.1">
    <property type="nucleotide sequence ID" value="NZ_CP083154.1"/>
</dbReference>
<reference evidence="3" key="2">
    <citation type="submission" date="2023-12" db="EMBL/GenBank/DDBJ databases">
        <title>Genome sequence of Bacillus thuringiensis strain SS10.</title>
        <authorList>
            <person name="Rouis S."/>
        </authorList>
    </citation>
    <scope>NUCLEOTIDE SEQUENCE</scope>
    <source>
        <strain evidence="3">SS10</strain>
    </source>
</reference>
<reference evidence="4 5" key="1">
    <citation type="submission" date="2017-09" db="EMBL/GenBank/DDBJ databases">
        <title>Large-scale bioinformatics analysis of Bacillus genomes uncovers conserved roles of natural products in bacterial physiology.</title>
        <authorList>
            <consortium name="Agbiome Team Llc"/>
            <person name="Bleich R.M."/>
            <person name="Kirk G.J."/>
            <person name="Santa Maria K.C."/>
            <person name="Allen S.E."/>
            <person name="Farag S."/>
            <person name="Shank E.A."/>
            <person name="Bowers A."/>
        </authorList>
    </citation>
    <scope>NUCLEOTIDE SEQUENCE [LARGE SCALE GENOMIC DNA]</scope>
    <source>
        <strain evidence="4 5">AFS015413</strain>
    </source>
</reference>
<dbReference type="Proteomes" id="UP000220397">
    <property type="component" value="Unassembled WGS sequence"/>
</dbReference>
<dbReference type="Pfam" id="PF13152">
    <property type="entry name" value="DUF3967"/>
    <property type="match status" value="1"/>
</dbReference>
<evidence type="ECO:0000313" key="5">
    <source>
        <dbReference type="Proteomes" id="UP000220397"/>
    </source>
</evidence>
<accession>A0A9X6VBP5</accession>
<dbReference type="Gene3D" id="1.10.1660.10">
    <property type="match status" value="1"/>
</dbReference>
<dbReference type="Proteomes" id="UP001292252">
    <property type="component" value="Unassembled WGS sequence"/>
</dbReference>
<comment type="caution">
    <text evidence="4">The sequence shown here is derived from an EMBL/GenBank/DDBJ whole genome shotgun (WGS) entry which is preliminary data.</text>
</comment>